<dbReference type="Gene3D" id="3.40.50.2300">
    <property type="match status" value="1"/>
</dbReference>
<evidence type="ECO:0000256" key="2">
    <source>
        <dbReference type="PROSITE-ProRule" id="PRU00169"/>
    </source>
</evidence>
<evidence type="ECO:0000259" key="3">
    <source>
        <dbReference type="PROSITE" id="PS50110"/>
    </source>
</evidence>
<feature type="modified residue" description="4-aspartylphosphate" evidence="2">
    <location>
        <position position="56"/>
    </location>
</feature>
<keyword evidence="5" id="KW-1185">Reference proteome</keyword>
<dbReference type="AlphaFoldDB" id="A0AAE9YXG9"/>
<dbReference type="RefSeq" id="WP_044840802.1">
    <property type="nucleotide sequence ID" value="NZ_CP059733.1"/>
</dbReference>
<protein>
    <submittedName>
        <fullName evidence="4">Response regulator transcription factor</fullName>
    </submittedName>
</protein>
<dbReference type="PANTHER" id="PTHR44591">
    <property type="entry name" value="STRESS RESPONSE REGULATOR PROTEIN 1"/>
    <property type="match status" value="1"/>
</dbReference>
<dbReference type="InterPro" id="IPR050595">
    <property type="entry name" value="Bact_response_regulator"/>
</dbReference>
<dbReference type="SUPFAM" id="SSF52172">
    <property type="entry name" value="CheY-like"/>
    <property type="match status" value="1"/>
</dbReference>
<gene>
    <name evidence="4" type="ORF">SG34_016460</name>
</gene>
<reference evidence="4 5" key="1">
    <citation type="journal article" date="2015" name="Genome Announc.">
        <title>Draft Genome Sequences of Marine Isolates of Thalassomonas viridans and Thalassomonas actiniarum.</title>
        <authorList>
            <person name="Olonade I."/>
            <person name="van Zyl L.J."/>
            <person name="Trindade M."/>
        </authorList>
    </citation>
    <scope>NUCLEOTIDE SEQUENCE [LARGE SCALE GENOMIC DNA]</scope>
    <source>
        <strain evidence="4 5">XOM25</strain>
    </source>
</reference>
<keyword evidence="1 2" id="KW-0597">Phosphoprotein</keyword>
<dbReference type="SMART" id="SM00448">
    <property type="entry name" value="REC"/>
    <property type="match status" value="1"/>
</dbReference>
<evidence type="ECO:0000313" key="5">
    <source>
        <dbReference type="Proteomes" id="UP000032352"/>
    </source>
</evidence>
<dbReference type="EMBL" id="CP059733">
    <property type="protein sequence ID" value="WDE03026.1"/>
    <property type="molecule type" value="Genomic_DNA"/>
</dbReference>
<feature type="domain" description="Response regulatory" evidence="3">
    <location>
        <begin position="7"/>
        <end position="122"/>
    </location>
</feature>
<name>A0AAE9YXG9_9GAMM</name>
<dbReference type="PROSITE" id="PS50110">
    <property type="entry name" value="RESPONSE_REGULATORY"/>
    <property type="match status" value="1"/>
</dbReference>
<dbReference type="InterPro" id="IPR001789">
    <property type="entry name" value="Sig_transdc_resp-reg_receiver"/>
</dbReference>
<dbReference type="PANTHER" id="PTHR44591:SF3">
    <property type="entry name" value="RESPONSE REGULATORY DOMAIN-CONTAINING PROTEIN"/>
    <property type="match status" value="1"/>
</dbReference>
<accession>A0AAE9YXG9</accession>
<sequence>MAKSQPRILIIDDDREYLELLTEALEADFVVKCAHNLSMAEMLISDLSPIDIALVDEHIADEKGSGWIKQQTRGESPVKSFVLYSGMATEEAILSGLECGADDFLCKPISLLALKNKLTKLIAYQHKIKDFEAELHSKDKVITISMAQASKYGACMQLSSRLNHCESYEAIRDEVFHYFYNMNLHGCLAFYPLNESAIFYHSQKGCCSPVEVEVMEILKAKPRLYRFGPRTIFNHALVSILILNLEEDHIDTDIYIDALASVIECIGARMEFITYKGSLTQVEQQIQEAVFKTKKMLGISKLHQQEVMAEIVQNIGMSFHVLDLSEEQESYLTALVHSALKKHTQDDINFMEVSNLLDQALASVDKLQALNTGQKLPGLSDEEDELF</sequence>
<organism evidence="4 5">
    <name type="scientific">Thalassomonas viridans</name>
    <dbReference type="NCBI Taxonomy" id="137584"/>
    <lineage>
        <taxon>Bacteria</taxon>
        <taxon>Pseudomonadati</taxon>
        <taxon>Pseudomonadota</taxon>
        <taxon>Gammaproteobacteria</taxon>
        <taxon>Alteromonadales</taxon>
        <taxon>Colwelliaceae</taxon>
        <taxon>Thalassomonas</taxon>
    </lineage>
</organism>
<dbReference type="Pfam" id="PF00072">
    <property type="entry name" value="Response_reg"/>
    <property type="match status" value="1"/>
</dbReference>
<dbReference type="Proteomes" id="UP000032352">
    <property type="component" value="Chromosome"/>
</dbReference>
<proteinExistence type="predicted"/>
<dbReference type="KEGG" id="tvd:SG34_016460"/>
<evidence type="ECO:0000256" key="1">
    <source>
        <dbReference type="ARBA" id="ARBA00022553"/>
    </source>
</evidence>
<dbReference type="InterPro" id="IPR011006">
    <property type="entry name" value="CheY-like_superfamily"/>
</dbReference>
<dbReference type="GO" id="GO:0000160">
    <property type="term" value="P:phosphorelay signal transduction system"/>
    <property type="evidence" value="ECO:0007669"/>
    <property type="project" value="InterPro"/>
</dbReference>
<evidence type="ECO:0000313" key="4">
    <source>
        <dbReference type="EMBL" id="WDE03026.1"/>
    </source>
</evidence>
<reference evidence="4 5" key="2">
    <citation type="journal article" date="2022" name="Mar. Drugs">
        <title>Bioassay-Guided Fractionation Leads to the Detection of Cholic Acid Generated by the Rare Thalassomonas sp.</title>
        <authorList>
            <person name="Pheiffer F."/>
            <person name="Schneider Y.K."/>
            <person name="Hansen E.H."/>
            <person name="Andersen J.H."/>
            <person name="Isaksson J."/>
            <person name="Busche T."/>
            <person name="R C."/>
            <person name="Kalinowski J."/>
            <person name="Zyl L.V."/>
            <person name="Trindade M."/>
        </authorList>
    </citation>
    <scope>NUCLEOTIDE SEQUENCE [LARGE SCALE GENOMIC DNA]</scope>
    <source>
        <strain evidence="4 5">XOM25</strain>
    </source>
</reference>